<dbReference type="RefSeq" id="WP_091872976.1">
    <property type="nucleotide sequence ID" value="NZ_FOLD01000005.1"/>
</dbReference>
<organism evidence="3 4">
    <name type="scientific">Massilia yuzhufengensis</name>
    <dbReference type="NCBI Taxonomy" id="1164594"/>
    <lineage>
        <taxon>Bacteria</taxon>
        <taxon>Pseudomonadati</taxon>
        <taxon>Pseudomonadota</taxon>
        <taxon>Betaproteobacteria</taxon>
        <taxon>Burkholderiales</taxon>
        <taxon>Oxalobacteraceae</taxon>
        <taxon>Telluria group</taxon>
        <taxon>Massilia</taxon>
    </lineage>
</organism>
<dbReference type="STRING" id="1164594.SAMN05216204_105216"/>
<dbReference type="AlphaFoldDB" id="A0A1I1IIH4"/>
<sequence length="272" mass="28419">MKNLNRSLLAAALLCSAATASASILVANDNFVAGPKSTSVKAVTSGEGWTGGWQSKTPDTVRINTAAGAASGALEFVGNADKSAYRNFAESQDGGLLVDFTFQFSGALVNNTFMGLWFGDHTGPNIGLKANCDTGKEIVNKVVVPCTKDLFVRIAGTGGVYLPGSEVVAGVTYHLFGHLYKDAGAGTYNRFDAWLNPTAAEMQSLTGWDASARGVTALQSIDTIGFRTANIAKGTTLRVDDLNFAEVPEPGSVALFGLALAGMGALRRRREA</sequence>
<evidence type="ECO:0000313" key="3">
    <source>
        <dbReference type="EMBL" id="SFC35985.1"/>
    </source>
</evidence>
<accession>A0A1I1IIH4</accession>
<dbReference type="NCBIfam" id="TIGR02595">
    <property type="entry name" value="PEP_CTERM"/>
    <property type="match status" value="1"/>
</dbReference>
<evidence type="ECO:0000256" key="1">
    <source>
        <dbReference type="SAM" id="SignalP"/>
    </source>
</evidence>
<reference evidence="4" key="1">
    <citation type="submission" date="2016-10" db="EMBL/GenBank/DDBJ databases">
        <authorList>
            <person name="Varghese N."/>
            <person name="Submissions S."/>
        </authorList>
    </citation>
    <scope>NUCLEOTIDE SEQUENCE [LARGE SCALE GENOMIC DNA]</scope>
    <source>
        <strain evidence="4">CGMCC 1.12041</strain>
    </source>
</reference>
<gene>
    <name evidence="3" type="ORF">SAMN05216204_105216</name>
</gene>
<evidence type="ECO:0000313" key="4">
    <source>
        <dbReference type="Proteomes" id="UP000198639"/>
    </source>
</evidence>
<dbReference type="InterPro" id="IPR013424">
    <property type="entry name" value="Ice-binding_C"/>
</dbReference>
<feature type="signal peptide" evidence="1">
    <location>
        <begin position="1"/>
        <end position="22"/>
    </location>
</feature>
<protein>
    <submittedName>
        <fullName evidence="3">PEP-CTERM protein-sorting domain-containing protein/MYXO-CTERM domain-containing protein</fullName>
    </submittedName>
</protein>
<keyword evidence="4" id="KW-1185">Reference proteome</keyword>
<proteinExistence type="predicted"/>
<keyword evidence="1" id="KW-0732">Signal</keyword>
<evidence type="ECO:0000259" key="2">
    <source>
        <dbReference type="Pfam" id="PF07589"/>
    </source>
</evidence>
<dbReference type="EMBL" id="FOLD01000005">
    <property type="protein sequence ID" value="SFC35985.1"/>
    <property type="molecule type" value="Genomic_DNA"/>
</dbReference>
<feature type="domain" description="Ice-binding protein C-terminal" evidence="2">
    <location>
        <begin position="247"/>
        <end position="269"/>
    </location>
</feature>
<dbReference type="OrthoDB" id="8757572at2"/>
<dbReference type="Pfam" id="PF07589">
    <property type="entry name" value="PEP-CTERM"/>
    <property type="match status" value="1"/>
</dbReference>
<feature type="chain" id="PRO_5011761426" evidence="1">
    <location>
        <begin position="23"/>
        <end position="272"/>
    </location>
</feature>
<name>A0A1I1IIH4_9BURK</name>
<dbReference type="Proteomes" id="UP000198639">
    <property type="component" value="Unassembled WGS sequence"/>
</dbReference>